<comment type="PTM">
    <text evidence="8 9">Topaquinone (TPQ) is generated by copper-dependent autoxidation of a specific tyrosyl residue.</text>
</comment>
<dbReference type="GO" id="GO:0008131">
    <property type="term" value="F:primary methylamine oxidase activity"/>
    <property type="evidence" value="ECO:0007669"/>
    <property type="project" value="InterPro"/>
</dbReference>
<feature type="modified residue" description="2',4',5'-topaquinone" evidence="8">
    <location>
        <position position="413"/>
    </location>
</feature>
<evidence type="ECO:0000256" key="6">
    <source>
        <dbReference type="ARBA" id="ARBA00023008"/>
    </source>
</evidence>
<evidence type="ECO:0000256" key="5">
    <source>
        <dbReference type="ARBA" id="ARBA00023002"/>
    </source>
</evidence>
<comment type="cofactor">
    <cofactor evidence="9">
        <name>Cu cation</name>
        <dbReference type="ChEBI" id="CHEBI:23378"/>
    </cofactor>
    <text evidence="9">Contains 1 topaquinone per subunit.</text>
</comment>
<evidence type="ECO:0000256" key="3">
    <source>
        <dbReference type="ARBA" id="ARBA00022723"/>
    </source>
</evidence>
<gene>
    <name evidence="12" type="ORF">BT63DRAFT_199495</name>
</gene>
<evidence type="ECO:0000313" key="13">
    <source>
        <dbReference type="Proteomes" id="UP000799302"/>
    </source>
</evidence>
<feature type="active site" description="Proton acceptor" evidence="7">
    <location>
        <position position="413"/>
    </location>
</feature>
<organism evidence="12 13">
    <name type="scientific">Microthyrium microscopicum</name>
    <dbReference type="NCBI Taxonomy" id="703497"/>
    <lineage>
        <taxon>Eukaryota</taxon>
        <taxon>Fungi</taxon>
        <taxon>Dikarya</taxon>
        <taxon>Ascomycota</taxon>
        <taxon>Pezizomycotina</taxon>
        <taxon>Dothideomycetes</taxon>
        <taxon>Dothideomycetes incertae sedis</taxon>
        <taxon>Microthyriales</taxon>
        <taxon>Microthyriaceae</taxon>
        <taxon>Microthyrium</taxon>
    </lineage>
</organism>
<feature type="domain" description="Copper amine oxidase catalytic" evidence="10">
    <location>
        <begin position="252"/>
        <end position="655"/>
    </location>
</feature>
<dbReference type="InterPro" id="IPR016182">
    <property type="entry name" value="Cu_amine_oxidase_N-reg"/>
</dbReference>
<dbReference type="PANTHER" id="PTHR10638">
    <property type="entry name" value="COPPER AMINE OXIDASE"/>
    <property type="match status" value="1"/>
</dbReference>
<dbReference type="SUPFAM" id="SSF49998">
    <property type="entry name" value="Amine oxidase catalytic domain"/>
    <property type="match status" value="1"/>
</dbReference>
<dbReference type="GO" id="GO:0005507">
    <property type="term" value="F:copper ion binding"/>
    <property type="evidence" value="ECO:0007669"/>
    <property type="project" value="InterPro"/>
</dbReference>
<reference evidence="12" key="1">
    <citation type="journal article" date="2020" name="Stud. Mycol.">
        <title>101 Dothideomycetes genomes: a test case for predicting lifestyles and emergence of pathogens.</title>
        <authorList>
            <person name="Haridas S."/>
            <person name="Albert R."/>
            <person name="Binder M."/>
            <person name="Bloem J."/>
            <person name="Labutti K."/>
            <person name="Salamov A."/>
            <person name="Andreopoulos B."/>
            <person name="Baker S."/>
            <person name="Barry K."/>
            <person name="Bills G."/>
            <person name="Bluhm B."/>
            <person name="Cannon C."/>
            <person name="Castanera R."/>
            <person name="Culley D."/>
            <person name="Daum C."/>
            <person name="Ezra D."/>
            <person name="Gonzalez J."/>
            <person name="Henrissat B."/>
            <person name="Kuo A."/>
            <person name="Liang C."/>
            <person name="Lipzen A."/>
            <person name="Lutzoni F."/>
            <person name="Magnuson J."/>
            <person name="Mondo S."/>
            <person name="Nolan M."/>
            <person name="Ohm R."/>
            <person name="Pangilinan J."/>
            <person name="Park H.-J."/>
            <person name="Ramirez L."/>
            <person name="Alfaro M."/>
            <person name="Sun H."/>
            <person name="Tritt A."/>
            <person name="Yoshinaga Y."/>
            <person name="Zwiers L.-H."/>
            <person name="Turgeon B."/>
            <person name="Goodwin S."/>
            <person name="Spatafora J."/>
            <person name="Crous P."/>
            <person name="Grigoriev I."/>
        </authorList>
    </citation>
    <scope>NUCLEOTIDE SEQUENCE</scope>
    <source>
        <strain evidence="12">CBS 115976</strain>
    </source>
</reference>
<dbReference type="OrthoDB" id="5379943at2759"/>
<sequence length="697" mass="78171">MFSTNVEQEHYIIPDIIRTRHPFASLSEDEIAQTASAIRSLWPKSVDLQFKALTLHEPPKAEVLVYLEAEHTGVILPQLHRKAFVNYYIRNTNRFHEAVVNISRHVVERNVRLGPNIHGPADGEEILAMERIALDDEGVQRQIQKLKLPAGTVVVIDPWIYGSDGVEDDDRMYQCFLYMRDPTNSEEADSNHYAFPLPISPVISTLNRKVIRIDMIPTGADSRVRDVQPYVPRLPNEYISEHQDLRTDLKPLHVVQPEGVSFQVMEQDGTNIVEWQKWRIRVGFNQREGVVLHDVRYDSRSLFYRVSLSDANIPYADPRAPLHRKSAFDLGDVGAGIMSNNLKLGCDCLGSIYYMSGLLADDKGQPMPMPNVICIHEQDGGIGWKHTNYRTGRASVVRSRELVIQSIITVANYEYILAFNFNQAAEMHYEVRATGILSTQPIDADVGVPYGTIIHPGVLAVHHQHIFSLRIDPHIDDSPNNRLVYTEAHPMSINEINPHGTGYTIQQTPINTSGGYDLDFQHSRVYAIQNTSSLNPINNLPVSYKISLPPVQPILANPSSLNAKRAEFADHAIYAVRYREDELYAGGRYTNQSRGGTGVSSWAARNDDILNQDLVLFVQFGLNDVPRCEDFPVMQCEKVVVGFKPVNFFGRNPAIDVPPSEQQVNKSVGLNQEAGKHMQGAAQLVIEDGGCCAGSKL</sequence>
<dbReference type="PANTHER" id="PTHR10638:SF33">
    <property type="entry name" value="AMINE OXIDASE"/>
    <property type="match status" value="1"/>
</dbReference>
<dbReference type="InterPro" id="IPR036460">
    <property type="entry name" value="Cu_amine_oxidase_C_sf"/>
</dbReference>
<evidence type="ECO:0000256" key="1">
    <source>
        <dbReference type="ARBA" id="ARBA00001935"/>
    </source>
</evidence>
<name>A0A6A6UGB9_9PEZI</name>
<dbReference type="GO" id="GO:0009308">
    <property type="term" value="P:amine metabolic process"/>
    <property type="evidence" value="ECO:0007669"/>
    <property type="project" value="UniProtKB-UniRule"/>
</dbReference>
<dbReference type="InterPro" id="IPR015798">
    <property type="entry name" value="Cu_amine_oxidase_C"/>
</dbReference>
<comment type="similarity">
    <text evidence="2 9">Belongs to the copper/topaquinone oxidase family.</text>
</comment>
<evidence type="ECO:0000256" key="2">
    <source>
        <dbReference type="ARBA" id="ARBA00007983"/>
    </source>
</evidence>
<dbReference type="InterPro" id="IPR049948">
    <property type="entry name" value="Cu_Am_ox_TPQ-bd"/>
</dbReference>
<dbReference type="Gene3D" id="2.70.98.20">
    <property type="entry name" value="Copper amine oxidase, catalytic domain"/>
    <property type="match status" value="1"/>
</dbReference>
<keyword evidence="3 9" id="KW-0479">Metal-binding</keyword>
<comment type="cofactor">
    <cofactor evidence="1">
        <name>Cu cation</name>
        <dbReference type="ChEBI" id="CHEBI:23378"/>
    </cofactor>
</comment>
<accession>A0A6A6UGB9</accession>
<keyword evidence="4 7" id="KW-0801">TPQ</keyword>
<protein>
    <recommendedName>
        <fullName evidence="9">Amine oxidase</fullName>
        <ecNumber evidence="9">1.4.3.-</ecNumber>
    </recommendedName>
</protein>
<feature type="domain" description="Copper amine oxidase N2-terminal" evidence="11">
    <location>
        <begin position="21"/>
        <end position="105"/>
    </location>
</feature>
<dbReference type="SUPFAM" id="SSF54416">
    <property type="entry name" value="Amine oxidase N-terminal region"/>
    <property type="match status" value="2"/>
</dbReference>
<dbReference type="Gene3D" id="3.10.450.40">
    <property type="match status" value="2"/>
</dbReference>
<evidence type="ECO:0000313" key="12">
    <source>
        <dbReference type="EMBL" id="KAF2670706.1"/>
    </source>
</evidence>
<dbReference type="InterPro" id="IPR015800">
    <property type="entry name" value="Cu_amine_oxidase_N2"/>
</dbReference>
<dbReference type="Proteomes" id="UP000799302">
    <property type="component" value="Unassembled WGS sequence"/>
</dbReference>
<evidence type="ECO:0000259" key="10">
    <source>
        <dbReference type="Pfam" id="PF01179"/>
    </source>
</evidence>
<dbReference type="GO" id="GO:0048038">
    <property type="term" value="F:quinone binding"/>
    <property type="evidence" value="ECO:0007669"/>
    <property type="project" value="InterPro"/>
</dbReference>
<evidence type="ECO:0000256" key="4">
    <source>
        <dbReference type="ARBA" id="ARBA00022772"/>
    </source>
</evidence>
<proteinExistence type="inferred from homology"/>
<dbReference type="EC" id="1.4.3.-" evidence="9"/>
<keyword evidence="13" id="KW-1185">Reference proteome</keyword>
<dbReference type="PROSITE" id="PS01164">
    <property type="entry name" value="COPPER_AMINE_OXID_1"/>
    <property type="match status" value="1"/>
</dbReference>
<feature type="active site" description="Proton acceptor" evidence="7">
    <location>
        <position position="329"/>
    </location>
</feature>
<evidence type="ECO:0000259" key="11">
    <source>
        <dbReference type="Pfam" id="PF02727"/>
    </source>
</evidence>
<evidence type="ECO:0000256" key="8">
    <source>
        <dbReference type="PIRSR" id="PIRSR600269-51"/>
    </source>
</evidence>
<evidence type="ECO:0000256" key="7">
    <source>
        <dbReference type="PIRSR" id="PIRSR600269-50"/>
    </source>
</evidence>
<dbReference type="EMBL" id="MU004233">
    <property type="protein sequence ID" value="KAF2670706.1"/>
    <property type="molecule type" value="Genomic_DNA"/>
</dbReference>
<keyword evidence="6 9" id="KW-0186">Copper</keyword>
<dbReference type="InterPro" id="IPR000269">
    <property type="entry name" value="Cu_amine_oxidase"/>
</dbReference>
<dbReference type="Pfam" id="PF01179">
    <property type="entry name" value="Cu_amine_oxid"/>
    <property type="match status" value="1"/>
</dbReference>
<dbReference type="AlphaFoldDB" id="A0A6A6UGB9"/>
<dbReference type="Pfam" id="PF02727">
    <property type="entry name" value="Cu_amine_oxidN2"/>
    <property type="match status" value="1"/>
</dbReference>
<keyword evidence="5 9" id="KW-0560">Oxidoreductase</keyword>
<evidence type="ECO:0000256" key="9">
    <source>
        <dbReference type="RuleBase" id="RU000672"/>
    </source>
</evidence>